<dbReference type="AlphaFoldDB" id="A0A2T6G4H5"/>
<protein>
    <submittedName>
        <fullName evidence="1">Uncharacterized protein</fullName>
    </submittedName>
</protein>
<comment type="caution">
    <text evidence="1">The sequence shown here is derived from an EMBL/GenBank/DDBJ whole genome shotgun (WGS) entry which is preliminary data.</text>
</comment>
<dbReference type="Proteomes" id="UP000244184">
    <property type="component" value="Unassembled WGS sequence"/>
</dbReference>
<evidence type="ECO:0000313" key="2">
    <source>
        <dbReference type="Proteomes" id="UP000244184"/>
    </source>
</evidence>
<proteinExistence type="predicted"/>
<name>A0A2T6G4H5_9BACL</name>
<accession>A0A2T6G4H5</accession>
<dbReference type="RefSeq" id="WP_108531513.1">
    <property type="nucleotide sequence ID" value="NZ_PYHP01000030.1"/>
</dbReference>
<evidence type="ECO:0000313" key="1">
    <source>
        <dbReference type="EMBL" id="PUA39069.1"/>
    </source>
</evidence>
<sequence length="181" mass="19620">MNNTYPTSYGSPVIVNFPTQDAARNGEFFFTTTGTQTVANGNFLSFQISNNSKQQIYINSITVTFITQGKKQDDQFSEFDFFKNPTTFTVAGTAETIWNANFKLPDGIAGITAKYDPVNNQFAGLSPFATYNQNVGVTMINLSGSIIIPPGNSLGMRLNNSSTTATSAVQASFNVNFWAGV</sequence>
<gene>
    <name evidence="1" type="ORF">C8Z91_11395</name>
</gene>
<organism evidence="1 2">
    <name type="scientific">Paenibacillus elgii</name>
    <dbReference type="NCBI Taxonomy" id="189691"/>
    <lineage>
        <taxon>Bacteria</taxon>
        <taxon>Bacillati</taxon>
        <taxon>Bacillota</taxon>
        <taxon>Bacilli</taxon>
        <taxon>Bacillales</taxon>
        <taxon>Paenibacillaceae</taxon>
        <taxon>Paenibacillus</taxon>
    </lineage>
</organism>
<reference evidence="1 2" key="1">
    <citation type="submission" date="2018-03" db="EMBL/GenBank/DDBJ databases">
        <title>Genome sequence of Paenibacillus elgii strain AC13 an antimicrobial compound producing bacteria.</title>
        <authorList>
            <person name="Kurokawa A.S."/>
            <person name="Araujo J.F."/>
            <person name="Costa R.A."/>
            <person name="Ortega D.B."/>
            <person name="Pires A.S."/>
            <person name="Pappas G.J.Jr."/>
            <person name="Franco O.L."/>
            <person name="Barreto C."/>
            <person name="Magalhaes B.S."/>
            <person name="Kruger R.H."/>
        </authorList>
    </citation>
    <scope>NUCLEOTIDE SEQUENCE [LARGE SCALE GENOMIC DNA]</scope>
    <source>
        <strain evidence="1 2">AC13</strain>
    </source>
</reference>
<dbReference type="EMBL" id="PYHP01000030">
    <property type="protein sequence ID" value="PUA39069.1"/>
    <property type="molecule type" value="Genomic_DNA"/>
</dbReference>